<proteinExistence type="predicted"/>
<dbReference type="RefSeq" id="WP_080022641.1">
    <property type="nucleotide sequence ID" value="NZ_LTAY01000037.1"/>
</dbReference>
<dbReference type="OrthoDB" id="1937035at2"/>
<gene>
    <name evidence="2" type="ORF">CLTHE_14260</name>
</gene>
<evidence type="ECO:0000313" key="2">
    <source>
        <dbReference type="EMBL" id="OPX47855.1"/>
    </source>
</evidence>
<evidence type="ECO:0000313" key="3">
    <source>
        <dbReference type="Proteomes" id="UP000191448"/>
    </source>
</evidence>
<dbReference type="Proteomes" id="UP000191448">
    <property type="component" value="Unassembled WGS sequence"/>
</dbReference>
<keyword evidence="1" id="KW-0472">Membrane</keyword>
<dbReference type="EMBL" id="LTAY01000037">
    <property type="protein sequence ID" value="OPX47855.1"/>
    <property type="molecule type" value="Genomic_DNA"/>
</dbReference>
<keyword evidence="1" id="KW-1133">Transmembrane helix</keyword>
<evidence type="ECO:0000256" key="1">
    <source>
        <dbReference type="SAM" id="Phobius"/>
    </source>
</evidence>
<name>A0A1V4SV33_9CLOT</name>
<feature type="transmembrane region" description="Helical" evidence="1">
    <location>
        <begin position="83"/>
        <end position="101"/>
    </location>
</feature>
<accession>A0A1V4SV33</accession>
<dbReference type="AlphaFoldDB" id="A0A1V4SV33"/>
<organism evidence="2 3">
    <name type="scientific">Clostridium thermobutyricum DSM 4928</name>
    <dbReference type="NCBI Taxonomy" id="1121339"/>
    <lineage>
        <taxon>Bacteria</taxon>
        <taxon>Bacillati</taxon>
        <taxon>Bacillota</taxon>
        <taxon>Clostridia</taxon>
        <taxon>Eubacteriales</taxon>
        <taxon>Clostridiaceae</taxon>
        <taxon>Clostridium</taxon>
    </lineage>
</organism>
<comment type="caution">
    <text evidence="2">The sequence shown here is derived from an EMBL/GenBank/DDBJ whole genome shotgun (WGS) entry which is preliminary data.</text>
</comment>
<keyword evidence="1" id="KW-0812">Transmembrane</keyword>
<protein>
    <submittedName>
        <fullName evidence="2">Uncharacterized protein</fullName>
    </submittedName>
</protein>
<sequence>MLREIILSNIEVFQNSTLKFIEFPKLGFLNLGEWLVDGIKTAFLNLLELAVNGVIEVSYWGCLFVGLTALFLYISGLKKAGKYVPVSIMIYFLLQILKVAIESVK</sequence>
<reference evidence="2 3" key="1">
    <citation type="submission" date="2016-02" db="EMBL/GenBank/DDBJ databases">
        <title>Genome sequence of Clostridium thermobutyricum DSM 4928.</title>
        <authorList>
            <person name="Poehlein A."/>
            <person name="Daniel R."/>
        </authorList>
    </citation>
    <scope>NUCLEOTIDE SEQUENCE [LARGE SCALE GENOMIC DNA]</scope>
    <source>
        <strain evidence="2 3">DSM 4928</strain>
    </source>
</reference>
<feature type="transmembrane region" description="Helical" evidence="1">
    <location>
        <begin position="57"/>
        <end position="76"/>
    </location>
</feature>